<dbReference type="GO" id="GO:0003700">
    <property type="term" value="F:DNA-binding transcription factor activity"/>
    <property type="evidence" value="ECO:0007669"/>
    <property type="project" value="InterPro"/>
</dbReference>
<organism evidence="5 6">
    <name type="scientific">Pedobacter antarcticus 4BY</name>
    <dbReference type="NCBI Taxonomy" id="1358423"/>
    <lineage>
        <taxon>Bacteria</taxon>
        <taxon>Pseudomonadati</taxon>
        <taxon>Bacteroidota</taxon>
        <taxon>Sphingobacteriia</taxon>
        <taxon>Sphingobacteriales</taxon>
        <taxon>Sphingobacteriaceae</taxon>
        <taxon>Pedobacter</taxon>
    </lineage>
</organism>
<dbReference type="OrthoDB" id="745435at2"/>
<dbReference type="InterPro" id="IPR014710">
    <property type="entry name" value="RmlC-like_jellyroll"/>
</dbReference>
<protein>
    <recommendedName>
        <fullName evidence="4">HTH araC/xylS-type domain-containing protein</fullName>
    </recommendedName>
</protein>
<dbReference type="SUPFAM" id="SSF46689">
    <property type="entry name" value="Homeodomain-like"/>
    <property type="match status" value="2"/>
</dbReference>
<dbReference type="InterPro" id="IPR018060">
    <property type="entry name" value="HTH_AraC"/>
</dbReference>
<evidence type="ECO:0000256" key="2">
    <source>
        <dbReference type="ARBA" id="ARBA00023125"/>
    </source>
</evidence>
<keyword evidence="3" id="KW-0804">Transcription</keyword>
<feature type="domain" description="HTH araC/xylS-type" evidence="4">
    <location>
        <begin position="187"/>
        <end position="285"/>
    </location>
</feature>
<dbReference type="InterPro" id="IPR009057">
    <property type="entry name" value="Homeodomain-like_sf"/>
</dbReference>
<dbReference type="Gene3D" id="1.10.10.60">
    <property type="entry name" value="Homeodomain-like"/>
    <property type="match status" value="2"/>
</dbReference>
<evidence type="ECO:0000259" key="4">
    <source>
        <dbReference type="PROSITE" id="PS01124"/>
    </source>
</evidence>
<dbReference type="SMART" id="SM00342">
    <property type="entry name" value="HTH_ARAC"/>
    <property type="match status" value="1"/>
</dbReference>
<keyword evidence="6" id="KW-1185">Reference proteome</keyword>
<dbReference type="eggNOG" id="COG2207">
    <property type="taxonomic scope" value="Bacteria"/>
</dbReference>
<keyword evidence="2" id="KW-0238">DNA-binding</keyword>
<dbReference type="InterPro" id="IPR011051">
    <property type="entry name" value="RmlC_Cupin_sf"/>
</dbReference>
<gene>
    <name evidence="5" type="ORF">N180_00490</name>
</gene>
<dbReference type="PANTHER" id="PTHR43280">
    <property type="entry name" value="ARAC-FAMILY TRANSCRIPTIONAL REGULATOR"/>
    <property type="match status" value="1"/>
</dbReference>
<dbReference type="Proteomes" id="UP000028007">
    <property type="component" value="Unassembled WGS sequence"/>
</dbReference>
<dbReference type="PROSITE" id="PS01124">
    <property type="entry name" value="HTH_ARAC_FAMILY_2"/>
    <property type="match status" value="1"/>
</dbReference>
<dbReference type="Gene3D" id="2.60.120.10">
    <property type="entry name" value="Jelly Rolls"/>
    <property type="match status" value="1"/>
</dbReference>
<sequence>MKKLLRELSMPEDTCLIVKEETGQEFTAPFHYHQGYEFTYIVKGQGKFYGGDSVMNFKAGDLYLFGPGFPHFFVNDRSLNRQSEHVHSIFVQFHEDFMGREFYQKSEFSQLKDLLNESSRGIKIRDPSNELQEFMMAFPALPALKAVINLLSMLENISSLPDHGINYISSSLYRISTEEKESKDKLERVCKYIMANFKDEVTTRDAAAIVSMNEAAFCRYFKRRTTKTLSQFVNTVRITHAIHLLTVSDIAVSGICFACGFNNLSYFNRQFRTITGNSPLSYRREFNLS</sequence>
<evidence type="ECO:0000313" key="6">
    <source>
        <dbReference type="Proteomes" id="UP000028007"/>
    </source>
</evidence>
<dbReference type="SUPFAM" id="SSF51182">
    <property type="entry name" value="RmlC-like cupins"/>
    <property type="match status" value="1"/>
</dbReference>
<dbReference type="GO" id="GO:0043565">
    <property type="term" value="F:sequence-specific DNA binding"/>
    <property type="evidence" value="ECO:0007669"/>
    <property type="project" value="InterPro"/>
</dbReference>
<evidence type="ECO:0000256" key="1">
    <source>
        <dbReference type="ARBA" id="ARBA00023015"/>
    </source>
</evidence>
<dbReference type="InterPro" id="IPR018062">
    <property type="entry name" value="HTH_AraC-typ_CS"/>
</dbReference>
<dbReference type="AlphaFoldDB" id="A0A081PBS7"/>
<keyword evidence="1" id="KW-0805">Transcription regulation</keyword>
<dbReference type="Pfam" id="PF07883">
    <property type="entry name" value="Cupin_2"/>
    <property type="match status" value="1"/>
</dbReference>
<dbReference type="EMBL" id="JNFF01000117">
    <property type="protein sequence ID" value="KEQ28150.1"/>
    <property type="molecule type" value="Genomic_DNA"/>
</dbReference>
<dbReference type="PANTHER" id="PTHR43280:SF2">
    <property type="entry name" value="HTH-TYPE TRANSCRIPTIONAL REGULATOR EXSA"/>
    <property type="match status" value="1"/>
</dbReference>
<name>A0A081PBS7_9SPHI</name>
<dbReference type="RefSeq" id="WP_037444715.1">
    <property type="nucleotide sequence ID" value="NZ_JNFF01000117.1"/>
</dbReference>
<comment type="caution">
    <text evidence="5">The sequence shown here is derived from an EMBL/GenBank/DDBJ whole genome shotgun (WGS) entry which is preliminary data.</text>
</comment>
<evidence type="ECO:0000256" key="3">
    <source>
        <dbReference type="ARBA" id="ARBA00023163"/>
    </source>
</evidence>
<dbReference type="PROSITE" id="PS00041">
    <property type="entry name" value="HTH_ARAC_FAMILY_1"/>
    <property type="match status" value="1"/>
</dbReference>
<accession>A0A081PBS7</accession>
<evidence type="ECO:0000313" key="5">
    <source>
        <dbReference type="EMBL" id="KEQ28150.1"/>
    </source>
</evidence>
<dbReference type="Pfam" id="PF12833">
    <property type="entry name" value="HTH_18"/>
    <property type="match status" value="1"/>
</dbReference>
<dbReference type="InterPro" id="IPR013096">
    <property type="entry name" value="Cupin_2"/>
</dbReference>
<proteinExistence type="predicted"/>
<reference evidence="5 6" key="1">
    <citation type="journal article" date="1992" name="Int. J. Syst. Bacteriol.">
        <title>Sphingobacterium antarcticus sp. nov. a Psychrotrophic Bacterium from the Soils of Schirmacher Oasis, Antarctica.</title>
        <authorList>
            <person name="Shivaji S."/>
            <person name="Ray M.K."/>
            <person name="Rao N.S."/>
            <person name="Saiserr L."/>
            <person name="Jagannadham M.V."/>
            <person name="Kumar G.S."/>
            <person name="Reddy G."/>
            <person name="Bhargava P.M."/>
        </authorList>
    </citation>
    <scope>NUCLEOTIDE SEQUENCE [LARGE SCALE GENOMIC DNA]</scope>
    <source>
        <strain evidence="5 6">4BY</strain>
    </source>
</reference>